<feature type="region of interest" description="Disordered" evidence="1">
    <location>
        <begin position="101"/>
        <end position="124"/>
    </location>
</feature>
<dbReference type="EMBL" id="JASBNA010000024">
    <property type="protein sequence ID" value="KAK7684608.1"/>
    <property type="molecule type" value="Genomic_DNA"/>
</dbReference>
<gene>
    <name evidence="2" type="ORF">QCA50_012189</name>
</gene>
<feature type="compositionally biased region" description="Acidic residues" evidence="1">
    <location>
        <begin position="110"/>
        <end position="124"/>
    </location>
</feature>
<comment type="caution">
    <text evidence="2">The sequence shown here is derived from an EMBL/GenBank/DDBJ whole genome shotgun (WGS) entry which is preliminary data.</text>
</comment>
<proteinExistence type="predicted"/>
<evidence type="ECO:0000313" key="2">
    <source>
        <dbReference type="EMBL" id="KAK7684608.1"/>
    </source>
</evidence>
<evidence type="ECO:0000313" key="3">
    <source>
        <dbReference type="Proteomes" id="UP001385951"/>
    </source>
</evidence>
<accession>A0AAW0FSH8</accession>
<dbReference type="AlphaFoldDB" id="A0AAW0FSH8"/>
<evidence type="ECO:0000256" key="1">
    <source>
        <dbReference type="SAM" id="MobiDB-lite"/>
    </source>
</evidence>
<dbReference type="Proteomes" id="UP001385951">
    <property type="component" value="Unassembled WGS sequence"/>
</dbReference>
<reference evidence="2 3" key="1">
    <citation type="submission" date="2022-09" db="EMBL/GenBank/DDBJ databases">
        <authorList>
            <person name="Palmer J.M."/>
        </authorList>
    </citation>
    <scope>NUCLEOTIDE SEQUENCE [LARGE SCALE GENOMIC DNA]</scope>
    <source>
        <strain evidence="2 3">DSM 7382</strain>
    </source>
</reference>
<protein>
    <submittedName>
        <fullName evidence="2">Uncharacterized protein</fullName>
    </submittedName>
</protein>
<keyword evidence="3" id="KW-1185">Reference proteome</keyword>
<dbReference type="Gene3D" id="1.25.40.10">
    <property type="entry name" value="Tetratricopeptide repeat domain"/>
    <property type="match status" value="1"/>
</dbReference>
<name>A0AAW0FSH8_9APHY</name>
<dbReference type="InterPro" id="IPR011990">
    <property type="entry name" value="TPR-like_helical_dom_sf"/>
</dbReference>
<sequence length="124" mass="14074">MIQTFYQQLGNFFKAIDILHDALAISPNDSVASDLLKRALEANKDKNEIFMKSIESQELNLPTLQYRKHKSNNILEPLEQEEQPILNSSFIANSDEVSTLANELKRGEETSDDDDGEIMDIESD</sequence>
<organism evidence="2 3">
    <name type="scientific">Cerrena zonata</name>
    <dbReference type="NCBI Taxonomy" id="2478898"/>
    <lineage>
        <taxon>Eukaryota</taxon>
        <taxon>Fungi</taxon>
        <taxon>Dikarya</taxon>
        <taxon>Basidiomycota</taxon>
        <taxon>Agaricomycotina</taxon>
        <taxon>Agaricomycetes</taxon>
        <taxon>Polyporales</taxon>
        <taxon>Cerrenaceae</taxon>
        <taxon>Cerrena</taxon>
    </lineage>
</organism>